<dbReference type="Proteomes" id="UP001470230">
    <property type="component" value="Unassembled WGS sequence"/>
</dbReference>
<comment type="caution">
    <text evidence="1">The sequence shown here is derived from an EMBL/GenBank/DDBJ whole genome shotgun (WGS) entry which is preliminary data.</text>
</comment>
<gene>
    <name evidence="1" type="ORF">M9Y10_035745</name>
</gene>
<keyword evidence="2" id="KW-1185">Reference proteome</keyword>
<protein>
    <recommendedName>
        <fullName evidence="3">EF-hand domain-containing protein</fullName>
    </recommendedName>
</protein>
<evidence type="ECO:0000313" key="1">
    <source>
        <dbReference type="EMBL" id="KAK8838322.1"/>
    </source>
</evidence>
<sequence>MSIEKCLGNMKSVYEGLLNFIDDDRNEAINFENLNKIFQDIKIRDDKFDLKLFFHLIVSICNNHHSCPNFFDKIDRIVNYFKDDIKKYYSNPEIFDIFKSNKRLLLFLIEEKIMNMDEQVVKQIITR</sequence>
<name>A0ABR2GY99_9EUKA</name>
<proteinExistence type="predicted"/>
<dbReference type="EMBL" id="JAPFFF010000056">
    <property type="protein sequence ID" value="KAK8838322.1"/>
    <property type="molecule type" value="Genomic_DNA"/>
</dbReference>
<evidence type="ECO:0008006" key="3">
    <source>
        <dbReference type="Google" id="ProtNLM"/>
    </source>
</evidence>
<reference evidence="1 2" key="1">
    <citation type="submission" date="2024-04" db="EMBL/GenBank/DDBJ databases">
        <title>Tritrichomonas musculus Genome.</title>
        <authorList>
            <person name="Alves-Ferreira E."/>
            <person name="Grigg M."/>
            <person name="Lorenzi H."/>
            <person name="Galac M."/>
        </authorList>
    </citation>
    <scope>NUCLEOTIDE SEQUENCE [LARGE SCALE GENOMIC DNA]</scope>
    <source>
        <strain evidence="1 2">EAF2021</strain>
    </source>
</reference>
<organism evidence="1 2">
    <name type="scientific">Tritrichomonas musculus</name>
    <dbReference type="NCBI Taxonomy" id="1915356"/>
    <lineage>
        <taxon>Eukaryota</taxon>
        <taxon>Metamonada</taxon>
        <taxon>Parabasalia</taxon>
        <taxon>Tritrichomonadida</taxon>
        <taxon>Tritrichomonadidae</taxon>
        <taxon>Tritrichomonas</taxon>
    </lineage>
</organism>
<evidence type="ECO:0000313" key="2">
    <source>
        <dbReference type="Proteomes" id="UP001470230"/>
    </source>
</evidence>
<accession>A0ABR2GY99</accession>